<name>A0A645CXA1_9ZZZZ</name>
<comment type="caution">
    <text evidence="1">The sequence shown here is derived from an EMBL/GenBank/DDBJ whole genome shotgun (WGS) entry which is preliminary data.</text>
</comment>
<dbReference type="EMBL" id="VSSQ01030880">
    <property type="protein sequence ID" value="MPM81564.1"/>
    <property type="molecule type" value="Genomic_DNA"/>
</dbReference>
<accession>A0A645CXA1</accession>
<gene>
    <name evidence="1" type="ORF">SDC9_128618</name>
</gene>
<proteinExistence type="predicted"/>
<protein>
    <submittedName>
        <fullName evidence="1">Uncharacterized protein</fullName>
    </submittedName>
</protein>
<evidence type="ECO:0000313" key="1">
    <source>
        <dbReference type="EMBL" id="MPM81564.1"/>
    </source>
</evidence>
<dbReference type="AlphaFoldDB" id="A0A645CXA1"/>
<reference evidence="1" key="1">
    <citation type="submission" date="2019-08" db="EMBL/GenBank/DDBJ databases">
        <authorList>
            <person name="Kucharzyk K."/>
            <person name="Murdoch R.W."/>
            <person name="Higgins S."/>
            <person name="Loffler F."/>
        </authorList>
    </citation>
    <scope>NUCLEOTIDE SEQUENCE</scope>
</reference>
<sequence length="236" mass="27929">MNYTSEIQREEDGEYEETSNVGIYPNAIATEIWPYMIYSIGLREFRKPTYALNSTNRRTVKLDNVTIEADDVFTNRMNLILSDLGKLRLNDMRLKEEEWEAIDNTPDHKLGIAESYYPNSNKYKIDTARVYLYETSLIENSITYYATKESGLIRVIFFEWEEPFVINQNLQKKANETFKNKLKFLEESIVQKGGEPIEYKEENNYTNKVWKISNGFTISLENMKNFNHIRMVIFRD</sequence>
<organism evidence="1">
    <name type="scientific">bioreactor metagenome</name>
    <dbReference type="NCBI Taxonomy" id="1076179"/>
    <lineage>
        <taxon>unclassified sequences</taxon>
        <taxon>metagenomes</taxon>
        <taxon>ecological metagenomes</taxon>
    </lineage>
</organism>